<dbReference type="CDD" id="cd00047">
    <property type="entry name" value="PTPc"/>
    <property type="match status" value="1"/>
</dbReference>
<dbReference type="AlphaFoldDB" id="A0A0V0QLQ6"/>
<gene>
    <name evidence="3" type="ORF">PPERSA_10543</name>
</gene>
<reference evidence="3 4" key="1">
    <citation type="journal article" date="2015" name="Sci. Rep.">
        <title>Genome of the facultative scuticociliatosis pathogen Pseudocohnilembus persalinus provides insight into its virulence through horizontal gene transfer.</title>
        <authorList>
            <person name="Xiong J."/>
            <person name="Wang G."/>
            <person name="Cheng J."/>
            <person name="Tian M."/>
            <person name="Pan X."/>
            <person name="Warren A."/>
            <person name="Jiang C."/>
            <person name="Yuan D."/>
            <person name="Miao W."/>
        </authorList>
    </citation>
    <scope>NUCLEOTIDE SEQUENCE [LARGE SCALE GENOMIC DNA]</scope>
    <source>
        <strain evidence="3">36N120E</strain>
    </source>
</reference>
<feature type="domain" description="Tyrosine specific protein phosphatases" evidence="2">
    <location>
        <begin position="141"/>
        <end position="231"/>
    </location>
</feature>
<evidence type="ECO:0000259" key="1">
    <source>
        <dbReference type="PROSITE" id="PS50055"/>
    </source>
</evidence>
<dbReference type="OMA" id="REQRAYM"/>
<dbReference type="PRINTS" id="PR00700">
    <property type="entry name" value="PRTYPHPHTASE"/>
</dbReference>
<dbReference type="PROSITE" id="PS00383">
    <property type="entry name" value="TYR_PHOSPHATASE_1"/>
    <property type="match status" value="1"/>
</dbReference>
<dbReference type="PANTHER" id="PTHR19134">
    <property type="entry name" value="RECEPTOR-TYPE TYROSINE-PROTEIN PHOSPHATASE"/>
    <property type="match status" value="1"/>
</dbReference>
<evidence type="ECO:0008006" key="5">
    <source>
        <dbReference type="Google" id="ProtNLM"/>
    </source>
</evidence>
<dbReference type="SMART" id="SM00404">
    <property type="entry name" value="PTPc_motif"/>
    <property type="match status" value="1"/>
</dbReference>
<dbReference type="PROSITE" id="PS50056">
    <property type="entry name" value="TYR_PHOSPHATASE_2"/>
    <property type="match status" value="1"/>
</dbReference>
<evidence type="ECO:0000313" key="4">
    <source>
        <dbReference type="Proteomes" id="UP000054937"/>
    </source>
</evidence>
<dbReference type="InterPro" id="IPR000242">
    <property type="entry name" value="PTP_cat"/>
</dbReference>
<comment type="caution">
    <text evidence="3">The sequence shown here is derived from an EMBL/GenBank/DDBJ whole genome shotgun (WGS) entry which is preliminary data.</text>
</comment>
<dbReference type="Pfam" id="PF00102">
    <property type="entry name" value="Y_phosphatase"/>
    <property type="match status" value="1"/>
</dbReference>
<name>A0A0V0QLQ6_PSEPJ</name>
<dbReference type="OrthoDB" id="282898at2759"/>
<feature type="domain" description="Tyrosine-protein phosphatase" evidence="1">
    <location>
        <begin position="1"/>
        <end position="240"/>
    </location>
</feature>
<proteinExistence type="predicted"/>
<dbReference type="InterPro" id="IPR016130">
    <property type="entry name" value="Tyr_Pase_AS"/>
</dbReference>
<dbReference type="SMART" id="SM00194">
    <property type="entry name" value="PTPc"/>
    <property type="match status" value="1"/>
</dbReference>
<accession>A0A0V0QLQ6</accession>
<dbReference type="EMBL" id="LDAU01000143">
    <property type="protein sequence ID" value="KRX03170.1"/>
    <property type="molecule type" value="Genomic_DNA"/>
</dbReference>
<evidence type="ECO:0000313" key="3">
    <source>
        <dbReference type="EMBL" id="KRX03170.1"/>
    </source>
</evidence>
<dbReference type="GO" id="GO:0004725">
    <property type="term" value="F:protein tyrosine phosphatase activity"/>
    <property type="evidence" value="ECO:0007669"/>
    <property type="project" value="InterPro"/>
</dbReference>
<dbReference type="InParanoid" id="A0A0V0QLQ6"/>
<dbReference type="InterPro" id="IPR029021">
    <property type="entry name" value="Prot-tyrosine_phosphatase-like"/>
</dbReference>
<dbReference type="InterPro" id="IPR050348">
    <property type="entry name" value="Protein-Tyr_Phosphatase"/>
</dbReference>
<evidence type="ECO:0000259" key="2">
    <source>
        <dbReference type="PROSITE" id="PS50056"/>
    </source>
</evidence>
<protein>
    <recommendedName>
        <fullName evidence="5">Protein-tyrosine phosphatase-like protein</fullName>
    </recommendedName>
</protein>
<dbReference type="Proteomes" id="UP000054937">
    <property type="component" value="Unassembled WGS sequence"/>
</dbReference>
<organism evidence="3 4">
    <name type="scientific">Pseudocohnilembus persalinus</name>
    <name type="common">Ciliate</name>
    <dbReference type="NCBI Taxonomy" id="266149"/>
    <lineage>
        <taxon>Eukaryota</taxon>
        <taxon>Sar</taxon>
        <taxon>Alveolata</taxon>
        <taxon>Ciliophora</taxon>
        <taxon>Intramacronucleata</taxon>
        <taxon>Oligohymenophorea</taxon>
        <taxon>Scuticociliatia</taxon>
        <taxon>Philasterida</taxon>
        <taxon>Pseudocohnilembidae</taxon>
        <taxon>Pseudocohnilembus</taxon>
    </lineage>
</organism>
<dbReference type="SUPFAM" id="SSF52799">
    <property type="entry name" value="(Phosphotyrosine protein) phosphatases II"/>
    <property type="match status" value="1"/>
</dbReference>
<dbReference type="InterPro" id="IPR003595">
    <property type="entry name" value="Tyr_Pase_cat"/>
</dbReference>
<dbReference type="PROSITE" id="PS50055">
    <property type="entry name" value="TYR_PHOSPHATASE_PTP"/>
    <property type="match status" value="1"/>
</dbReference>
<dbReference type="Gene3D" id="3.90.190.10">
    <property type="entry name" value="Protein tyrosine phosphatase superfamily"/>
    <property type="match status" value="1"/>
</dbReference>
<dbReference type="InterPro" id="IPR000387">
    <property type="entry name" value="Tyr_Pase_dom"/>
</dbReference>
<keyword evidence="4" id="KW-1185">Reference proteome</keyword>
<sequence length="246" mass="29223">MQGNIYCDVFPYKHSKIAQNFHLNANYINSIFNEKLFVAAQAPTENSLQNFVLSLFFEPVSVVIMLCDYYHTEQYFTYKKGNLKINSELSVECLNIENKTGITKRILQINYQGVNKIITHYNFLSWPDNSVPQPENYPQIEELIEIIQTVNEKNNLENQQQQDKNLIFVHCMAGIGRTGTLITLANIFLLLNFYKENHKEDWESQIISIFSIIRREREQRQWIVQTEEQYEFVHKFTLRMFQKLFE</sequence>
<dbReference type="PANTHER" id="PTHR19134:SF449">
    <property type="entry name" value="TYROSINE-PROTEIN PHOSPHATASE 1"/>
    <property type="match status" value="1"/>
</dbReference>